<comment type="pathway">
    <text evidence="2 11">Cofactor biosynthesis; (R)-pantothenate biosynthesis; (R)-pantoate from 3-methyl-2-oxobutanoate: step 2/2.</text>
</comment>
<dbReference type="InterPro" id="IPR003710">
    <property type="entry name" value="ApbA"/>
</dbReference>
<evidence type="ECO:0000256" key="5">
    <source>
        <dbReference type="ARBA" id="ARBA00019465"/>
    </source>
</evidence>
<dbReference type="InterPro" id="IPR013332">
    <property type="entry name" value="KPR_N"/>
</dbReference>
<dbReference type="Pfam" id="PF02558">
    <property type="entry name" value="ApbA"/>
    <property type="match status" value="1"/>
</dbReference>
<evidence type="ECO:0000256" key="10">
    <source>
        <dbReference type="ARBA" id="ARBA00048793"/>
    </source>
</evidence>
<evidence type="ECO:0000256" key="8">
    <source>
        <dbReference type="ARBA" id="ARBA00023002"/>
    </source>
</evidence>
<reference evidence="14 15" key="1">
    <citation type="submission" date="2018-11" db="EMBL/GenBank/DDBJ databases">
        <title>Genome sequence of strain 7197.</title>
        <authorList>
            <person name="Gao J."/>
            <person name="Sun J."/>
        </authorList>
    </citation>
    <scope>NUCLEOTIDE SEQUENCE [LARGE SCALE GENOMIC DNA]</scope>
    <source>
        <strain evidence="14 15">7197</strain>
    </source>
</reference>
<comment type="similarity">
    <text evidence="3 11">Belongs to the ketopantoate reductase family.</text>
</comment>
<dbReference type="Proteomes" id="UP000282529">
    <property type="component" value="Unassembled WGS sequence"/>
</dbReference>
<evidence type="ECO:0000256" key="4">
    <source>
        <dbReference type="ARBA" id="ARBA00013014"/>
    </source>
</evidence>
<evidence type="ECO:0000256" key="11">
    <source>
        <dbReference type="RuleBase" id="RU362068"/>
    </source>
</evidence>
<evidence type="ECO:0000256" key="9">
    <source>
        <dbReference type="ARBA" id="ARBA00032024"/>
    </source>
</evidence>
<evidence type="ECO:0000313" key="15">
    <source>
        <dbReference type="Proteomes" id="UP000282529"/>
    </source>
</evidence>
<proteinExistence type="inferred from homology"/>
<evidence type="ECO:0000256" key="1">
    <source>
        <dbReference type="ARBA" id="ARBA00002919"/>
    </source>
</evidence>
<protein>
    <recommendedName>
        <fullName evidence="5 11">2-dehydropantoate 2-reductase</fullName>
        <ecNumber evidence="4 11">1.1.1.169</ecNumber>
    </recommendedName>
    <alternativeName>
        <fullName evidence="9 11">Ketopantoate reductase</fullName>
    </alternativeName>
</protein>
<feature type="domain" description="Ketopantoate reductase N-terminal" evidence="12">
    <location>
        <begin position="8"/>
        <end position="165"/>
    </location>
</feature>
<dbReference type="GO" id="GO:0015940">
    <property type="term" value="P:pantothenate biosynthetic process"/>
    <property type="evidence" value="ECO:0007669"/>
    <property type="project" value="UniProtKB-UniPathway"/>
</dbReference>
<evidence type="ECO:0000256" key="2">
    <source>
        <dbReference type="ARBA" id="ARBA00004994"/>
    </source>
</evidence>
<evidence type="ECO:0000256" key="3">
    <source>
        <dbReference type="ARBA" id="ARBA00007870"/>
    </source>
</evidence>
<organism evidence="14 15">
    <name type="scientific">Paenibacillus rhizophilus</name>
    <dbReference type="NCBI Taxonomy" id="1850366"/>
    <lineage>
        <taxon>Bacteria</taxon>
        <taxon>Bacillati</taxon>
        <taxon>Bacillota</taxon>
        <taxon>Bacilli</taxon>
        <taxon>Bacillales</taxon>
        <taxon>Paenibacillaceae</taxon>
        <taxon>Paenibacillus</taxon>
    </lineage>
</organism>
<dbReference type="UniPathway" id="UPA00028">
    <property type="reaction ID" value="UER00004"/>
</dbReference>
<accession>A0A3N9P626</accession>
<dbReference type="GO" id="GO:0050661">
    <property type="term" value="F:NADP binding"/>
    <property type="evidence" value="ECO:0007669"/>
    <property type="project" value="TreeGrafter"/>
</dbReference>
<evidence type="ECO:0000313" key="14">
    <source>
        <dbReference type="EMBL" id="RQW11638.1"/>
    </source>
</evidence>
<dbReference type="InterPro" id="IPR050838">
    <property type="entry name" value="Ketopantoate_reductase"/>
</dbReference>
<dbReference type="AlphaFoldDB" id="A0A3N9P626"/>
<comment type="caution">
    <text evidence="14">The sequence shown here is derived from an EMBL/GenBank/DDBJ whole genome shotgun (WGS) entry which is preliminary data.</text>
</comment>
<dbReference type="GO" id="GO:0008677">
    <property type="term" value="F:2-dehydropantoate 2-reductase activity"/>
    <property type="evidence" value="ECO:0007669"/>
    <property type="project" value="UniProtKB-EC"/>
</dbReference>
<comment type="catalytic activity">
    <reaction evidence="10 11">
        <text>(R)-pantoate + NADP(+) = 2-dehydropantoate + NADPH + H(+)</text>
        <dbReference type="Rhea" id="RHEA:16233"/>
        <dbReference type="ChEBI" id="CHEBI:11561"/>
        <dbReference type="ChEBI" id="CHEBI:15378"/>
        <dbReference type="ChEBI" id="CHEBI:15980"/>
        <dbReference type="ChEBI" id="CHEBI:57783"/>
        <dbReference type="ChEBI" id="CHEBI:58349"/>
        <dbReference type="EC" id="1.1.1.169"/>
    </reaction>
</comment>
<dbReference type="InterPro" id="IPR013328">
    <property type="entry name" value="6PGD_dom2"/>
</dbReference>
<dbReference type="InterPro" id="IPR036291">
    <property type="entry name" value="NAD(P)-bd_dom_sf"/>
</dbReference>
<feature type="domain" description="Ketopantoate reductase C-terminal" evidence="13">
    <location>
        <begin position="196"/>
        <end position="316"/>
    </location>
</feature>
<sequence>MTGAVKIDIIGAGSLGLLLAGKLICSGTSIRLWCRSDEQCAALSETGLTISHIDGRQPIIIPGSEIEAVPIREFSQRYPETPGDWLVLTVKQGVLHRILPELLGPLRETNLNLLCLQNGWGHMELLQKLLPAASLYAAVTTEGAKRESPVRVVHAGGGQTSIGLWGGGETVRNNVAVRLADTLISAGFSVLLSNEVNTMIFRKLVINAVINPLTAIWRIPNGELLCTDLRVRMMRELYEEAAAVYDACGISHEDSLWDDILEVCRATSGNHSSMLADVLSSRETEIRWINGSLVAMAERAGVDAAAHRWVIRMVEGMFVKER</sequence>
<dbReference type="NCBIfam" id="TIGR00745">
    <property type="entry name" value="apbA_panE"/>
    <property type="match status" value="1"/>
</dbReference>
<dbReference type="SUPFAM" id="SSF48179">
    <property type="entry name" value="6-phosphogluconate dehydrogenase C-terminal domain-like"/>
    <property type="match status" value="1"/>
</dbReference>
<gene>
    <name evidence="14" type="ORF">EH198_11535</name>
</gene>
<dbReference type="PANTHER" id="PTHR43765:SF2">
    <property type="entry name" value="2-DEHYDROPANTOATE 2-REDUCTASE"/>
    <property type="match status" value="1"/>
</dbReference>
<evidence type="ECO:0000259" key="13">
    <source>
        <dbReference type="Pfam" id="PF08546"/>
    </source>
</evidence>
<dbReference type="RefSeq" id="WP_124695686.1">
    <property type="nucleotide sequence ID" value="NZ_RQPI01000005.1"/>
</dbReference>
<evidence type="ECO:0000256" key="7">
    <source>
        <dbReference type="ARBA" id="ARBA00022857"/>
    </source>
</evidence>
<keyword evidence="6 11" id="KW-0566">Pantothenate biosynthesis</keyword>
<comment type="function">
    <text evidence="1 11">Catalyzes the NADPH-dependent reduction of ketopantoate into pantoic acid.</text>
</comment>
<evidence type="ECO:0000256" key="6">
    <source>
        <dbReference type="ARBA" id="ARBA00022655"/>
    </source>
</evidence>
<dbReference type="Gene3D" id="3.40.50.720">
    <property type="entry name" value="NAD(P)-binding Rossmann-like Domain"/>
    <property type="match status" value="1"/>
</dbReference>
<dbReference type="OrthoDB" id="9800163at2"/>
<dbReference type="EC" id="1.1.1.169" evidence="4 11"/>
<dbReference type="Gene3D" id="1.10.1040.10">
    <property type="entry name" value="N-(1-d-carboxylethyl)-l-norvaline Dehydrogenase, domain 2"/>
    <property type="match status" value="1"/>
</dbReference>
<dbReference type="InterPro" id="IPR013752">
    <property type="entry name" value="KPA_reductase"/>
</dbReference>
<keyword evidence="8 11" id="KW-0560">Oxidoreductase</keyword>
<dbReference type="PANTHER" id="PTHR43765">
    <property type="entry name" value="2-DEHYDROPANTOATE 2-REDUCTASE-RELATED"/>
    <property type="match status" value="1"/>
</dbReference>
<keyword evidence="7 11" id="KW-0521">NADP</keyword>
<name>A0A3N9P626_9BACL</name>
<dbReference type="InterPro" id="IPR008927">
    <property type="entry name" value="6-PGluconate_DH-like_C_sf"/>
</dbReference>
<keyword evidence="15" id="KW-1185">Reference proteome</keyword>
<evidence type="ECO:0000259" key="12">
    <source>
        <dbReference type="Pfam" id="PF02558"/>
    </source>
</evidence>
<dbReference type="Pfam" id="PF08546">
    <property type="entry name" value="ApbA_C"/>
    <property type="match status" value="1"/>
</dbReference>
<dbReference type="SUPFAM" id="SSF51735">
    <property type="entry name" value="NAD(P)-binding Rossmann-fold domains"/>
    <property type="match status" value="1"/>
</dbReference>
<dbReference type="EMBL" id="RQPI01000005">
    <property type="protein sequence ID" value="RQW11638.1"/>
    <property type="molecule type" value="Genomic_DNA"/>
</dbReference>
<dbReference type="GO" id="GO:0005737">
    <property type="term" value="C:cytoplasm"/>
    <property type="evidence" value="ECO:0007669"/>
    <property type="project" value="TreeGrafter"/>
</dbReference>